<accession>A0A1Y5RR32</accession>
<protein>
    <recommendedName>
        <fullName evidence="1">YjiS-like domain-containing protein</fullName>
    </recommendedName>
</protein>
<dbReference type="InterPro" id="IPR009506">
    <property type="entry name" value="YjiS-like"/>
</dbReference>
<evidence type="ECO:0000259" key="1">
    <source>
        <dbReference type="Pfam" id="PF06568"/>
    </source>
</evidence>
<dbReference type="Pfam" id="PF06568">
    <property type="entry name" value="YjiS-like"/>
    <property type="match status" value="1"/>
</dbReference>
<dbReference type="Proteomes" id="UP000193307">
    <property type="component" value="Unassembled WGS sequence"/>
</dbReference>
<proteinExistence type="predicted"/>
<feature type="domain" description="YjiS-like" evidence="1">
    <location>
        <begin position="27"/>
        <end position="61"/>
    </location>
</feature>
<organism evidence="2 3">
    <name type="scientific">Pacificibacter marinus</name>
    <dbReference type="NCBI Taxonomy" id="658057"/>
    <lineage>
        <taxon>Bacteria</taxon>
        <taxon>Pseudomonadati</taxon>
        <taxon>Pseudomonadota</taxon>
        <taxon>Alphaproteobacteria</taxon>
        <taxon>Rhodobacterales</taxon>
        <taxon>Roseobacteraceae</taxon>
        <taxon>Pacificibacter</taxon>
    </lineage>
</organism>
<dbReference type="EMBL" id="FWFW01000002">
    <property type="protein sequence ID" value="SLN22483.1"/>
    <property type="molecule type" value="Genomic_DNA"/>
</dbReference>
<keyword evidence="3" id="KW-1185">Reference proteome</keyword>
<reference evidence="2 3" key="1">
    <citation type="submission" date="2017-03" db="EMBL/GenBank/DDBJ databases">
        <authorList>
            <person name="Afonso C.L."/>
            <person name="Miller P.J."/>
            <person name="Scott M.A."/>
            <person name="Spackman E."/>
            <person name="Goraichik I."/>
            <person name="Dimitrov K.M."/>
            <person name="Suarez D.L."/>
            <person name="Swayne D.E."/>
        </authorList>
    </citation>
    <scope>NUCLEOTIDE SEQUENCE [LARGE SCALE GENOMIC DNA]</scope>
    <source>
        <strain evidence="2 3">CECT 7971</strain>
    </source>
</reference>
<dbReference type="RefSeq" id="WP_139204592.1">
    <property type="nucleotide sequence ID" value="NZ_FNZV01000017.1"/>
</dbReference>
<dbReference type="OrthoDB" id="8244198at2"/>
<dbReference type="STRING" id="658057.SAMN04488032_11733"/>
<gene>
    <name evidence="2" type="ORF">PAM7971_00682</name>
</gene>
<evidence type="ECO:0000313" key="3">
    <source>
        <dbReference type="Proteomes" id="UP000193307"/>
    </source>
</evidence>
<dbReference type="AlphaFoldDB" id="A0A1Y5RR32"/>
<evidence type="ECO:0000313" key="2">
    <source>
        <dbReference type="EMBL" id="SLN22483.1"/>
    </source>
</evidence>
<sequence length="71" mass="7949">MAYAASNTKFNQVSLAERFAKAFAKAIAKFSRNVAEARYMSELFHLSDRELADIGINRADIPRIAREAAQD</sequence>
<name>A0A1Y5RR32_9RHOB</name>